<dbReference type="AlphaFoldDB" id="A0A5J4UZA2"/>
<reference evidence="1 2" key="1">
    <citation type="submission" date="2019-03" db="EMBL/GenBank/DDBJ databases">
        <title>Single cell metagenomics reveals metabolic interactions within the superorganism composed of flagellate Streblomastix strix and complex community of Bacteroidetes bacteria on its surface.</title>
        <authorList>
            <person name="Treitli S.C."/>
            <person name="Kolisko M."/>
            <person name="Husnik F."/>
            <person name="Keeling P."/>
            <person name="Hampl V."/>
        </authorList>
    </citation>
    <scope>NUCLEOTIDE SEQUENCE [LARGE SCALE GENOMIC DNA]</scope>
    <source>
        <strain evidence="1">ST1C</strain>
    </source>
</reference>
<accession>A0A5J4UZA2</accession>
<dbReference type="EMBL" id="SNRW01011195">
    <property type="protein sequence ID" value="KAA6375482.1"/>
    <property type="molecule type" value="Genomic_DNA"/>
</dbReference>
<dbReference type="Proteomes" id="UP000324800">
    <property type="component" value="Unassembled WGS sequence"/>
</dbReference>
<comment type="caution">
    <text evidence="1">The sequence shown here is derived from an EMBL/GenBank/DDBJ whole genome shotgun (WGS) entry which is preliminary data.</text>
</comment>
<protein>
    <submittedName>
        <fullName evidence="1">Uncharacterized protein</fullName>
    </submittedName>
</protein>
<evidence type="ECO:0000313" key="2">
    <source>
        <dbReference type="Proteomes" id="UP000324800"/>
    </source>
</evidence>
<gene>
    <name evidence="1" type="ORF">EZS28_028992</name>
</gene>
<evidence type="ECO:0000313" key="1">
    <source>
        <dbReference type="EMBL" id="KAA6375482.1"/>
    </source>
</evidence>
<sequence length="140" mass="16808">MVQATFNKVKNEEVPALNVVSNWPYKPWWPIIAEYGVNFVNLGRIEDVLMPEGGCEKQKDFFYQKIFSKRYSKRYRRDVIQIDFIQKKIYLGSNKQGDRWLAEYFLDVVNGQFANLKNSGRNLTKDEKIRWKFQNLKQRF</sequence>
<name>A0A5J4UZA2_9EUKA</name>
<organism evidence="1 2">
    <name type="scientific">Streblomastix strix</name>
    <dbReference type="NCBI Taxonomy" id="222440"/>
    <lineage>
        <taxon>Eukaryota</taxon>
        <taxon>Metamonada</taxon>
        <taxon>Preaxostyla</taxon>
        <taxon>Oxymonadida</taxon>
        <taxon>Streblomastigidae</taxon>
        <taxon>Streblomastix</taxon>
    </lineage>
</organism>
<proteinExistence type="predicted"/>